<proteinExistence type="predicted"/>
<dbReference type="Proteomes" id="UP000327294">
    <property type="component" value="Chromosome"/>
</dbReference>
<organism evidence="1 2">
    <name type="scientific">Streptomyces phaeolivaceus</name>
    <dbReference type="NCBI Taxonomy" id="2653200"/>
    <lineage>
        <taxon>Bacteria</taxon>
        <taxon>Bacillati</taxon>
        <taxon>Actinomycetota</taxon>
        <taxon>Actinomycetes</taxon>
        <taxon>Kitasatosporales</taxon>
        <taxon>Streptomycetaceae</taxon>
        <taxon>Streptomyces</taxon>
    </lineage>
</organism>
<dbReference type="RefSeq" id="WP_152170731.1">
    <property type="nucleotide sequence ID" value="NZ_CP045096.1"/>
</dbReference>
<name>A0A5P8K9V7_9ACTN</name>
<dbReference type="AlphaFoldDB" id="A0A5P8K9V7"/>
<protein>
    <submittedName>
        <fullName evidence="1">Transcriptional regulator</fullName>
    </submittedName>
</protein>
<gene>
    <name evidence="1" type="ORF">F9278_27740</name>
</gene>
<dbReference type="KEGG" id="sphv:F9278_27740"/>
<keyword evidence="2" id="KW-1185">Reference proteome</keyword>
<evidence type="ECO:0000313" key="2">
    <source>
        <dbReference type="Proteomes" id="UP000327294"/>
    </source>
</evidence>
<reference evidence="1 2" key="1">
    <citation type="submission" date="2019-10" db="EMBL/GenBank/DDBJ databases">
        <title>Streptomyces sp. strain GY16 isolated from leaves of Broussonetia papyrifera.</title>
        <authorList>
            <person name="Mo P."/>
        </authorList>
    </citation>
    <scope>NUCLEOTIDE SEQUENCE [LARGE SCALE GENOMIC DNA]</scope>
    <source>
        <strain evidence="1 2">GY16</strain>
    </source>
</reference>
<evidence type="ECO:0000313" key="1">
    <source>
        <dbReference type="EMBL" id="QFQ99309.1"/>
    </source>
</evidence>
<dbReference type="EMBL" id="CP045096">
    <property type="protein sequence ID" value="QFQ99309.1"/>
    <property type="molecule type" value="Genomic_DNA"/>
</dbReference>
<accession>A0A5P8K9V7</accession>
<sequence>MPEHRSGSRSVTEPDDRHRRLADLLADMIPGAATFRVTLHDPTQAWPHPHARAYNTAGKPITLNRTQAITAARWIIRMYPEATWGDVYDFDLTTARLRRAVVVTAGRSR</sequence>